<name>A0A0C3CJE6_HEBCY</name>
<gene>
    <name evidence="1" type="ORF">M413DRAFT_390577</name>
</gene>
<evidence type="ECO:0000313" key="2">
    <source>
        <dbReference type="Proteomes" id="UP000053424"/>
    </source>
</evidence>
<dbReference type="HOGENOM" id="CLU_2223598_0_0_1"/>
<reference evidence="1 2" key="1">
    <citation type="submission" date="2014-04" db="EMBL/GenBank/DDBJ databases">
        <authorList>
            <consortium name="DOE Joint Genome Institute"/>
            <person name="Kuo A."/>
            <person name="Gay G."/>
            <person name="Dore J."/>
            <person name="Kohler A."/>
            <person name="Nagy L.G."/>
            <person name="Floudas D."/>
            <person name="Copeland A."/>
            <person name="Barry K.W."/>
            <person name="Cichocki N."/>
            <person name="Veneault-Fourrey C."/>
            <person name="LaButti K."/>
            <person name="Lindquist E.A."/>
            <person name="Lipzen A."/>
            <person name="Lundell T."/>
            <person name="Morin E."/>
            <person name="Murat C."/>
            <person name="Sun H."/>
            <person name="Tunlid A."/>
            <person name="Henrissat B."/>
            <person name="Grigoriev I.V."/>
            <person name="Hibbett D.S."/>
            <person name="Martin F."/>
            <person name="Nordberg H.P."/>
            <person name="Cantor M.N."/>
            <person name="Hua S.X."/>
        </authorList>
    </citation>
    <scope>NUCLEOTIDE SEQUENCE [LARGE SCALE GENOMIC DNA]</scope>
    <source>
        <strain evidence="2">h7</strain>
    </source>
</reference>
<evidence type="ECO:0000313" key="1">
    <source>
        <dbReference type="EMBL" id="KIM43871.1"/>
    </source>
</evidence>
<keyword evidence="2" id="KW-1185">Reference proteome</keyword>
<organism evidence="1 2">
    <name type="scientific">Hebeloma cylindrosporum</name>
    <dbReference type="NCBI Taxonomy" id="76867"/>
    <lineage>
        <taxon>Eukaryota</taxon>
        <taxon>Fungi</taxon>
        <taxon>Dikarya</taxon>
        <taxon>Basidiomycota</taxon>
        <taxon>Agaricomycotina</taxon>
        <taxon>Agaricomycetes</taxon>
        <taxon>Agaricomycetidae</taxon>
        <taxon>Agaricales</taxon>
        <taxon>Agaricineae</taxon>
        <taxon>Hymenogastraceae</taxon>
        <taxon>Hebeloma</taxon>
    </lineage>
</organism>
<dbReference type="AlphaFoldDB" id="A0A0C3CJE6"/>
<sequence>MTVDCVEYRADKCTTRHRRTASLPVERDIFSPATNALVQAQGVCKLGSSYIVSVAKSVYHFTAVCFEGNLVKGRKQEKEIVQPYLVLVDCGVAALDSLRQRRQTEQ</sequence>
<protein>
    <submittedName>
        <fullName evidence="1">Uncharacterized protein</fullName>
    </submittedName>
</protein>
<reference evidence="2" key="2">
    <citation type="submission" date="2015-01" db="EMBL/GenBank/DDBJ databases">
        <title>Evolutionary Origins and Diversification of the Mycorrhizal Mutualists.</title>
        <authorList>
            <consortium name="DOE Joint Genome Institute"/>
            <consortium name="Mycorrhizal Genomics Consortium"/>
            <person name="Kohler A."/>
            <person name="Kuo A."/>
            <person name="Nagy L.G."/>
            <person name="Floudas D."/>
            <person name="Copeland A."/>
            <person name="Barry K.W."/>
            <person name="Cichocki N."/>
            <person name="Veneault-Fourrey C."/>
            <person name="LaButti K."/>
            <person name="Lindquist E.A."/>
            <person name="Lipzen A."/>
            <person name="Lundell T."/>
            <person name="Morin E."/>
            <person name="Murat C."/>
            <person name="Riley R."/>
            <person name="Ohm R."/>
            <person name="Sun H."/>
            <person name="Tunlid A."/>
            <person name="Henrissat B."/>
            <person name="Grigoriev I.V."/>
            <person name="Hibbett D.S."/>
            <person name="Martin F."/>
        </authorList>
    </citation>
    <scope>NUCLEOTIDE SEQUENCE [LARGE SCALE GENOMIC DNA]</scope>
    <source>
        <strain evidence="2">h7</strain>
    </source>
</reference>
<dbReference type="Proteomes" id="UP000053424">
    <property type="component" value="Unassembled WGS sequence"/>
</dbReference>
<accession>A0A0C3CJE6</accession>
<dbReference type="EMBL" id="KN831775">
    <property type="protein sequence ID" value="KIM43871.1"/>
    <property type="molecule type" value="Genomic_DNA"/>
</dbReference>
<proteinExistence type="predicted"/>